<gene>
    <name evidence="3" type="ORF">EJN90_11590</name>
</gene>
<dbReference type="PANTHER" id="PTHR22946:SF9">
    <property type="entry name" value="POLYKETIDE TRANSFERASE AF380"/>
    <property type="match status" value="1"/>
</dbReference>
<dbReference type="PANTHER" id="PTHR22946">
    <property type="entry name" value="DIENELACTONE HYDROLASE DOMAIN-CONTAINING PROTEIN-RELATED"/>
    <property type="match status" value="1"/>
</dbReference>
<name>A0A3Q9BLI8_9LACT</name>
<keyword evidence="4" id="KW-1185">Reference proteome</keyword>
<protein>
    <submittedName>
        <fullName evidence="3">Hydrolase</fullName>
    </submittedName>
</protein>
<sequence length="251" mass="28742">MISIQRKVIHHVPVLEIVDNDKENEKVPLAIFFHGITGRKERGLEAGYELAKQGMRVVVPDAFLHGERKEEEFNGKKEMEFWTIVWHSIEELPYLVDHYVTEKLALADRVSVTGLSMGAITTCMALAKYPWIFAGGCLMGNPDPIGFTEWILTSNWVEGMEPVNKEVAVQLMEPFRELSLQESPEKLAGRPFYIWHGTADNSVPFEQMEAFVSEIKDEPYASNMHYDYYEGHGHKVPYEIFEKMAAFLGKQ</sequence>
<dbReference type="Gene3D" id="3.40.50.1820">
    <property type="entry name" value="alpha/beta hydrolase"/>
    <property type="match status" value="1"/>
</dbReference>
<dbReference type="InterPro" id="IPR001375">
    <property type="entry name" value="Peptidase_S9_cat"/>
</dbReference>
<dbReference type="Proteomes" id="UP000273326">
    <property type="component" value="Chromosome"/>
</dbReference>
<dbReference type="EMBL" id="CP034465">
    <property type="protein sequence ID" value="AZP05230.1"/>
    <property type="molecule type" value="Genomic_DNA"/>
</dbReference>
<dbReference type="InterPro" id="IPR050261">
    <property type="entry name" value="FrsA_esterase"/>
</dbReference>
<dbReference type="SUPFAM" id="SSF53474">
    <property type="entry name" value="alpha/beta-Hydrolases"/>
    <property type="match status" value="1"/>
</dbReference>
<dbReference type="Pfam" id="PF00326">
    <property type="entry name" value="Peptidase_S9"/>
    <property type="match status" value="1"/>
</dbReference>
<accession>A0A3Q9BLI8</accession>
<dbReference type="GO" id="GO:0008236">
    <property type="term" value="F:serine-type peptidase activity"/>
    <property type="evidence" value="ECO:0007669"/>
    <property type="project" value="InterPro"/>
</dbReference>
<keyword evidence="1 3" id="KW-0378">Hydrolase</keyword>
<proteinExistence type="predicted"/>
<evidence type="ECO:0000259" key="2">
    <source>
        <dbReference type="Pfam" id="PF00326"/>
    </source>
</evidence>
<dbReference type="GO" id="GO:0006508">
    <property type="term" value="P:proteolysis"/>
    <property type="evidence" value="ECO:0007669"/>
    <property type="project" value="InterPro"/>
</dbReference>
<organism evidence="3 4">
    <name type="scientific">Jeotgalibaca ciconiae</name>
    <dbReference type="NCBI Taxonomy" id="2496265"/>
    <lineage>
        <taxon>Bacteria</taxon>
        <taxon>Bacillati</taxon>
        <taxon>Bacillota</taxon>
        <taxon>Bacilli</taxon>
        <taxon>Lactobacillales</taxon>
        <taxon>Carnobacteriaceae</taxon>
        <taxon>Jeotgalibaca</taxon>
    </lineage>
</organism>
<dbReference type="GO" id="GO:0052689">
    <property type="term" value="F:carboxylic ester hydrolase activity"/>
    <property type="evidence" value="ECO:0007669"/>
    <property type="project" value="UniProtKB-ARBA"/>
</dbReference>
<dbReference type="AlphaFoldDB" id="A0A3Q9BLI8"/>
<dbReference type="OrthoDB" id="31158at2"/>
<feature type="domain" description="Peptidase S9 prolyl oligopeptidase catalytic" evidence="2">
    <location>
        <begin position="95"/>
        <end position="248"/>
    </location>
</feature>
<reference evidence="4" key="1">
    <citation type="submission" date="2018-12" db="EMBL/GenBank/DDBJ databases">
        <title>Complete genome sequencing of Jeotgalibaca sp. H21T32.</title>
        <authorList>
            <person name="Bae J.-W."/>
            <person name="Lee S.-Y."/>
        </authorList>
    </citation>
    <scope>NUCLEOTIDE SEQUENCE [LARGE SCALE GENOMIC DNA]</scope>
    <source>
        <strain evidence="4">H21T32</strain>
    </source>
</reference>
<dbReference type="KEGG" id="jeh:EJN90_11590"/>
<evidence type="ECO:0000313" key="4">
    <source>
        <dbReference type="Proteomes" id="UP000273326"/>
    </source>
</evidence>
<dbReference type="InterPro" id="IPR029058">
    <property type="entry name" value="AB_hydrolase_fold"/>
</dbReference>
<dbReference type="RefSeq" id="WP_126111412.1">
    <property type="nucleotide sequence ID" value="NZ_CP034465.1"/>
</dbReference>
<evidence type="ECO:0000256" key="1">
    <source>
        <dbReference type="ARBA" id="ARBA00022801"/>
    </source>
</evidence>
<evidence type="ECO:0000313" key="3">
    <source>
        <dbReference type="EMBL" id="AZP05230.1"/>
    </source>
</evidence>